<feature type="region of interest" description="Disordered" evidence="1">
    <location>
        <begin position="272"/>
        <end position="297"/>
    </location>
</feature>
<organism evidence="4 5">
    <name type="scientific">Candidatus Merdivivens pullistercoris</name>
    <dbReference type="NCBI Taxonomy" id="2840873"/>
    <lineage>
        <taxon>Bacteria</taxon>
        <taxon>Pseudomonadati</taxon>
        <taxon>Bacteroidota</taxon>
        <taxon>Bacteroidia</taxon>
        <taxon>Bacteroidales</taxon>
        <taxon>Muribaculaceae</taxon>
        <taxon>Muribaculaceae incertae sedis</taxon>
        <taxon>Candidatus Merdivivens</taxon>
    </lineage>
</organism>
<reference evidence="4" key="2">
    <citation type="journal article" date="2021" name="PeerJ">
        <title>Extensive microbial diversity within the chicken gut microbiome revealed by metagenomics and culture.</title>
        <authorList>
            <person name="Gilroy R."/>
            <person name="Ravi A."/>
            <person name="Getino M."/>
            <person name="Pursley I."/>
            <person name="Horton D.L."/>
            <person name="Alikhan N.F."/>
            <person name="Baker D."/>
            <person name="Gharbi K."/>
            <person name="Hall N."/>
            <person name="Watson M."/>
            <person name="Adriaenssens E.M."/>
            <person name="Foster-Nyarko E."/>
            <person name="Jarju S."/>
            <person name="Secka A."/>
            <person name="Antonio M."/>
            <person name="Oren A."/>
            <person name="Chaudhuri R.R."/>
            <person name="La Ragione R."/>
            <person name="Hildebrand F."/>
            <person name="Pallen M.J."/>
        </authorList>
    </citation>
    <scope>NUCLEOTIDE SEQUENCE</scope>
    <source>
        <strain evidence="4">10037</strain>
    </source>
</reference>
<dbReference type="SMART" id="SM00740">
    <property type="entry name" value="PASTA"/>
    <property type="match status" value="3"/>
</dbReference>
<protein>
    <submittedName>
        <fullName evidence="4">PASTA domain-containing protein</fullName>
    </submittedName>
</protein>
<proteinExistence type="predicted"/>
<gene>
    <name evidence="4" type="ORF">IAB93_05565</name>
</gene>
<feature type="domain" description="PASTA" evidence="3">
    <location>
        <begin position="51"/>
        <end position="117"/>
    </location>
</feature>
<dbReference type="AlphaFoldDB" id="A0A9D9I5B8"/>
<dbReference type="SUPFAM" id="SSF54184">
    <property type="entry name" value="Penicillin-binding protein 2x (pbp-2x), c-terminal domain"/>
    <property type="match status" value="1"/>
</dbReference>
<keyword evidence="2" id="KW-0472">Membrane</keyword>
<comment type="caution">
    <text evidence="4">The sequence shown here is derived from an EMBL/GenBank/DDBJ whole genome shotgun (WGS) entry which is preliminary data.</text>
</comment>
<sequence>MAEKRKNNNGKSMAARIFGNWIVRNLLLTAVIAGVLIAAAMIFLNIYTRHDKELQVPDFYGMTVEEATALAASGHIRVEVADSIYVSGMERGAIYRQVPKAGSSVKKNRRILLTINATQPKTVTMPDLIGFSMRQARAELSSKGLETGQLIYKEDIATNNVLGQRYRGRDIKPGTRIQSGSSIDLVLGLNPSDNETYVPDIIGTNGKNAVELIQESSLNISKIIYAPDVKDRSDSTKAIVYKQIPSPSEYPLEMGTGIIIYLTTDRSLLPAPGENGNGADSLSVHDGIISETSEENL</sequence>
<evidence type="ECO:0000256" key="2">
    <source>
        <dbReference type="SAM" id="Phobius"/>
    </source>
</evidence>
<evidence type="ECO:0000313" key="4">
    <source>
        <dbReference type="EMBL" id="MBO8465448.1"/>
    </source>
</evidence>
<dbReference type="InterPro" id="IPR005543">
    <property type="entry name" value="PASTA_dom"/>
</dbReference>
<dbReference type="CDD" id="cd06577">
    <property type="entry name" value="PASTA_pknB"/>
    <property type="match status" value="2"/>
</dbReference>
<dbReference type="Pfam" id="PF03793">
    <property type="entry name" value="PASTA"/>
    <property type="match status" value="2"/>
</dbReference>
<dbReference type="EMBL" id="JADIME010000060">
    <property type="protein sequence ID" value="MBO8465448.1"/>
    <property type="molecule type" value="Genomic_DNA"/>
</dbReference>
<keyword evidence="2" id="KW-0812">Transmembrane</keyword>
<feature type="transmembrane region" description="Helical" evidence="2">
    <location>
        <begin position="21"/>
        <end position="47"/>
    </location>
</feature>
<dbReference type="Gene3D" id="3.30.10.20">
    <property type="match status" value="2"/>
</dbReference>
<accession>A0A9D9I5B8</accession>
<feature type="domain" description="PASTA" evidence="3">
    <location>
        <begin position="119"/>
        <end position="189"/>
    </location>
</feature>
<keyword evidence="2" id="KW-1133">Transmembrane helix</keyword>
<evidence type="ECO:0000256" key="1">
    <source>
        <dbReference type="SAM" id="MobiDB-lite"/>
    </source>
</evidence>
<dbReference type="Proteomes" id="UP000823597">
    <property type="component" value="Unassembled WGS sequence"/>
</dbReference>
<evidence type="ECO:0000259" key="3">
    <source>
        <dbReference type="PROSITE" id="PS51178"/>
    </source>
</evidence>
<reference evidence="4" key="1">
    <citation type="submission" date="2020-10" db="EMBL/GenBank/DDBJ databases">
        <authorList>
            <person name="Gilroy R."/>
        </authorList>
    </citation>
    <scope>NUCLEOTIDE SEQUENCE</scope>
    <source>
        <strain evidence="4">10037</strain>
    </source>
</reference>
<dbReference type="PROSITE" id="PS51178">
    <property type="entry name" value="PASTA"/>
    <property type="match status" value="2"/>
</dbReference>
<name>A0A9D9I5B8_9BACT</name>
<evidence type="ECO:0000313" key="5">
    <source>
        <dbReference type="Proteomes" id="UP000823597"/>
    </source>
</evidence>